<sequence length="865" mass="95359">MLKEQQVQQRAYIELLTERAKQEALARLADPRKGPLLFDPQGRVLINVRLSSDDLAAFDNLGHKPTPVTTVSLDVLGNPSHDYDDLKRAYREQYDLAHDGLTDDDNVKEKQENALMGIRGSVIPLQQEYHFHLALTARSYAAAGRFTEAQMEQAHEAAMVRVQGLITAAVKDAMEKATKNGEVDDVKFVQALDKARKKISTDAHRILVEEITRATGVILTKKEIKDLHLKHTAEITTATPNDVVHIDQDMGQTTLIAGSQVTAHDRGVGAEHLADRRLITIAHDEANQGLPRIQVRVPSLDVKEKIKPQDAIADVEVKLDHIREKYHIGESVNEGPGGIKAFTYNLHTALNDSLEGGKNKQSQGAKYILTGAHNYNAAQLDKEPPVFCLVQNISVNGFGDSLGYGWNALRNEATLMAEMSMMYNLVAEDDPQRAHVEAAFNAYKEYLTDDKRGPYFSQSSQAKEARQAIKDVKAGWAKTAERGVVDDQLSSAEQTLESAKLAMKAMMANNLHQSHEHAKLFQSMSIFVEQASIAGCKSGNERAQAINGRVAVLDSVASQKDDPIVQAINAVAQAKTSKEVTKATANLKQALDSQYDNHLQSGASIISDVDQGAAAKVNAKRGFAGLFNRNYAEESTLDHLQQAKAGKMQAHKNLTKESTDAWEGPQAKGYFAFAREKWGGVLGTIGALLGFAAPSYFQHKSEVKAEHDAFMNDLHKAQEDYQQAKETALASMVNASYDARIEIEAEQVKLKSEQEQLKVQEEGLGERVSHEEHIVVDAQLKDERALIAEGEKQEVVKDGPEPVQWRKGGVRATDGSLEPTRKDSLQKHSADFRDALGDIKKIGDRLRKNEEQQQEVVGNRPGAHN</sequence>
<name>A0ABY4Y7R4_9GAMM</name>
<accession>A0ABY4Y7R4</accession>
<reference evidence="3" key="1">
    <citation type="submission" date="2021-03" db="EMBL/GenBank/DDBJ databases">
        <title>Legionella lytica PCM 2298.</title>
        <authorList>
            <person name="Koper P."/>
        </authorList>
    </citation>
    <scope>NUCLEOTIDE SEQUENCE</scope>
    <source>
        <strain evidence="3">PCM 2298</strain>
    </source>
</reference>
<evidence type="ECO:0000313" key="3">
    <source>
        <dbReference type="EMBL" id="USQ13668.1"/>
    </source>
</evidence>
<keyword evidence="1" id="KW-0175">Coiled coil</keyword>
<proteinExistence type="predicted"/>
<evidence type="ECO:0000256" key="1">
    <source>
        <dbReference type="SAM" id="Coils"/>
    </source>
</evidence>
<organism evidence="3 4">
    <name type="scientific">Legionella lytica</name>
    <dbReference type="NCBI Taxonomy" id="96232"/>
    <lineage>
        <taxon>Bacteria</taxon>
        <taxon>Pseudomonadati</taxon>
        <taxon>Pseudomonadota</taxon>
        <taxon>Gammaproteobacteria</taxon>
        <taxon>Legionellales</taxon>
        <taxon>Legionellaceae</taxon>
        <taxon>Legionella</taxon>
    </lineage>
</organism>
<dbReference type="RefSeq" id="WP_252579979.1">
    <property type="nucleotide sequence ID" value="NZ_CP071527.1"/>
</dbReference>
<evidence type="ECO:0000313" key="4">
    <source>
        <dbReference type="Proteomes" id="UP001057474"/>
    </source>
</evidence>
<feature type="coiled-coil region" evidence="1">
    <location>
        <begin position="700"/>
        <end position="763"/>
    </location>
</feature>
<protein>
    <submittedName>
        <fullName evidence="3">Uncharacterized protein</fullName>
    </submittedName>
</protein>
<dbReference type="Proteomes" id="UP001057474">
    <property type="component" value="Chromosome"/>
</dbReference>
<feature type="compositionally biased region" description="Basic and acidic residues" evidence="2">
    <location>
        <begin position="819"/>
        <end position="832"/>
    </location>
</feature>
<keyword evidence="4" id="KW-1185">Reference proteome</keyword>
<dbReference type="EMBL" id="CP071527">
    <property type="protein sequence ID" value="USQ13668.1"/>
    <property type="molecule type" value="Genomic_DNA"/>
</dbReference>
<feature type="region of interest" description="Disordered" evidence="2">
    <location>
        <begin position="797"/>
        <end position="832"/>
    </location>
</feature>
<evidence type="ECO:0000256" key="2">
    <source>
        <dbReference type="SAM" id="MobiDB-lite"/>
    </source>
</evidence>
<gene>
    <name evidence="3" type="ORF">J2N86_13475</name>
</gene>